<dbReference type="Proteomes" id="UP001501565">
    <property type="component" value="Unassembled WGS sequence"/>
</dbReference>
<protein>
    <submittedName>
        <fullName evidence="1">Uncharacterized protein</fullName>
    </submittedName>
</protein>
<keyword evidence="2" id="KW-1185">Reference proteome</keyword>
<organism evidence="1 2">
    <name type="scientific">Litoribacillus peritrichatus</name>
    <dbReference type="NCBI Taxonomy" id="718191"/>
    <lineage>
        <taxon>Bacteria</taxon>
        <taxon>Pseudomonadati</taxon>
        <taxon>Pseudomonadota</taxon>
        <taxon>Gammaproteobacteria</taxon>
        <taxon>Oceanospirillales</taxon>
        <taxon>Oceanospirillaceae</taxon>
        <taxon>Litoribacillus</taxon>
    </lineage>
</organism>
<dbReference type="EMBL" id="BAABBN010000004">
    <property type="protein sequence ID" value="GAA3920979.1"/>
    <property type="molecule type" value="Genomic_DNA"/>
</dbReference>
<dbReference type="RefSeq" id="WP_344797258.1">
    <property type="nucleotide sequence ID" value="NZ_BAABBN010000004.1"/>
</dbReference>
<comment type="caution">
    <text evidence="1">The sequence shown here is derived from an EMBL/GenBank/DDBJ whole genome shotgun (WGS) entry which is preliminary data.</text>
</comment>
<evidence type="ECO:0000313" key="1">
    <source>
        <dbReference type="EMBL" id="GAA3920979.1"/>
    </source>
</evidence>
<name>A0ABP7MEF5_9GAMM</name>
<accession>A0ABP7MEF5</accession>
<proteinExistence type="predicted"/>
<reference evidence="2" key="1">
    <citation type="journal article" date="2019" name="Int. J. Syst. Evol. Microbiol.">
        <title>The Global Catalogue of Microorganisms (GCM) 10K type strain sequencing project: providing services to taxonomists for standard genome sequencing and annotation.</title>
        <authorList>
            <consortium name="The Broad Institute Genomics Platform"/>
            <consortium name="The Broad Institute Genome Sequencing Center for Infectious Disease"/>
            <person name="Wu L."/>
            <person name="Ma J."/>
        </authorList>
    </citation>
    <scope>NUCLEOTIDE SEQUENCE [LARGE SCALE GENOMIC DNA]</scope>
    <source>
        <strain evidence="2">JCM 17551</strain>
    </source>
</reference>
<sequence>MTGIQSTDLPDIALSKPYQEKGGYTDCFYIDVPRNVTFEQYIEAFYTTRLFKAERHLLSWFARRPSTDEEARELAVATRDQFAAWSVEGRAANQILMCDYMSKTRSWLMTEDLSNDTETKTRLYFGSVVVPSGSSGKEASFGFFFHALSGFHLVYSKALLKSAYRSLAAGD</sequence>
<evidence type="ECO:0000313" key="2">
    <source>
        <dbReference type="Proteomes" id="UP001501565"/>
    </source>
</evidence>
<gene>
    <name evidence="1" type="ORF">GCM10022277_15910</name>
</gene>